<dbReference type="SUPFAM" id="SSF49899">
    <property type="entry name" value="Concanavalin A-like lectins/glucanases"/>
    <property type="match status" value="1"/>
</dbReference>
<protein>
    <recommendedName>
        <fullName evidence="1">B30.2/SPRY domain-containing protein</fullName>
    </recommendedName>
</protein>
<evidence type="ECO:0000313" key="2">
    <source>
        <dbReference type="EMBL" id="RHZ72523.1"/>
    </source>
</evidence>
<dbReference type="OrthoDB" id="25503at2759"/>
<dbReference type="InterPro" id="IPR001870">
    <property type="entry name" value="B30.2/SPRY"/>
</dbReference>
<organism evidence="2 3">
    <name type="scientific">Diversispora epigaea</name>
    <dbReference type="NCBI Taxonomy" id="1348612"/>
    <lineage>
        <taxon>Eukaryota</taxon>
        <taxon>Fungi</taxon>
        <taxon>Fungi incertae sedis</taxon>
        <taxon>Mucoromycota</taxon>
        <taxon>Glomeromycotina</taxon>
        <taxon>Glomeromycetes</taxon>
        <taxon>Diversisporales</taxon>
        <taxon>Diversisporaceae</taxon>
        <taxon>Diversispora</taxon>
    </lineage>
</organism>
<dbReference type="Gene3D" id="2.60.120.920">
    <property type="match status" value="1"/>
</dbReference>
<dbReference type="InterPro" id="IPR050618">
    <property type="entry name" value="Ubq-SigPath_Reg"/>
</dbReference>
<accession>A0A397IHM3</accession>
<dbReference type="STRING" id="1348612.A0A397IHM3"/>
<dbReference type="PROSITE" id="PS50188">
    <property type="entry name" value="B302_SPRY"/>
    <property type="match status" value="1"/>
</dbReference>
<dbReference type="InterPro" id="IPR013320">
    <property type="entry name" value="ConA-like_dom_sf"/>
</dbReference>
<dbReference type="AlphaFoldDB" id="A0A397IHM3"/>
<dbReference type="InterPro" id="IPR043136">
    <property type="entry name" value="B30.2/SPRY_sf"/>
</dbReference>
<gene>
    <name evidence="2" type="ORF">Glove_242g16</name>
</gene>
<dbReference type="Proteomes" id="UP000266861">
    <property type="component" value="Unassembled WGS sequence"/>
</dbReference>
<evidence type="ECO:0000313" key="3">
    <source>
        <dbReference type="Proteomes" id="UP000266861"/>
    </source>
</evidence>
<proteinExistence type="predicted"/>
<feature type="domain" description="B30.2/SPRY" evidence="1">
    <location>
        <begin position="12"/>
        <end position="206"/>
    </location>
</feature>
<dbReference type="InterPro" id="IPR003877">
    <property type="entry name" value="SPRY_dom"/>
</dbReference>
<dbReference type="PANTHER" id="PTHR12864">
    <property type="entry name" value="RAN BINDING PROTEIN 9-RELATED"/>
    <property type="match status" value="1"/>
</dbReference>
<evidence type="ECO:0000259" key="1">
    <source>
        <dbReference type="PROSITE" id="PS50188"/>
    </source>
</evidence>
<dbReference type="Pfam" id="PF00622">
    <property type="entry name" value="SPRY"/>
    <property type="match status" value="1"/>
</dbReference>
<dbReference type="EMBL" id="PQFF01000224">
    <property type="protein sequence ID" value="RHZ72523.1"/>
    <property type="molecule type" value="Genomic_DNA"/>
</dbReference>
<sequence>MVSQNIFIPEYLRNSPFDLYNKSLINKLSLPSYWNTEDRAPHIRVLEDGVGLAYTGTQAYRPGRNWIDASSIRADHPISNEVGIYYFEIEVIDKGERGCIGIGLTKGHISLERMPGWEPESIGYHGDDGLLYLYSGSGRKYGPLYDTGDIVGCGINYFDKTVFFTKNGINLGVACNGLFYDGEIYPIVGMISPREVVKANFGQMPFKYNITMHAKNIFAQAAANKKVIDEVTEVIEERSEVIEERSEVSEVSEERLSQVIV</sequence>
<reference evidence="2 3" key="1">
    <citation type="submission" date="2018-08" db="EMBL/GenBank/DDBJ databases">
        <title>Genome and evolution of the arbuscular mycorrhizal fungus Diversispora epigaea (formerly Glomus versiforme) and its bacterial endosymbionts.</title>
        <authorList>
            <person name="Sun X."/>
            <person name="Fei Z."/>
            <person name="Harrison M."/>
        </authorList>
    </citation>
    <scope>NUCLEOTIDE SEQUENCE [LARGE SCALE GENOMIC DNA]</scope>
    <source>
        <strain evidence="2 3">IT104</strain>
    </source>
</reference>
<dbReference type="SMART" id="SM00449">
    <property type="entry name" value="SPRY"/>
    <property type="match status" value="1"/>
</dbReference>
<name>A0A397IHM3_9GLOM</name>
<keyword evidence="3" id="KW-1185">Reference proteome</keyword>
<comment type="caution">
    <text evidence="2">The sequence shown here is derived from an EMBL/GenBank/DDBJ whole genome shotgun (WGS) entry which is preliminary data.</text>
</comment>